<dbReference type="GeneID" id="92958456"/>
<organism evidence="8 10">
    <name type="scientific">Bradyrhizobium elkanii</name>
    <dbReference type="NCBI Taxonomy" id="29448"/>
    <lineage>
        <taxon>Bacteria</taxon>
        <taxon>Pseudomonadati</taxon>
        <taxon>Pseudomonadota</taxon>
        <taxon>Alphaproteobacteria</taxon>
        <taxon>Hyphomicrobiales</taxon>
        <taxon>Nitrobacteraceae</taxon>
        <taxon>Bradyrhizobium</taxon>
    </lineage>
</organism>
<keyword evidence="5 7" id="KW-1133">Transmembrane helix</keyword>
<comment type="caution">
    <text evidence="8">The sequence shown here is derived from an EMBL/GenBank/DDBJ whole genome shotgun (WGS) entry which is preliminary data.</text>
</comment>
<dbReference type="AlphaFoldDB" id="A0A1E3EQX0"/>
<proteinExistence type="inferred from homology"/>
<comment type="subcellular location">
    <subcellularLocation>
        <location evidence="1 7">Cell membrane</location>
        <topology evidence="1 7">Multi-pass membrane protein</topology>
    </subcellularLocation>
</comment>
<dbReference type="HAMAP" id="MF_00143">
    <property type="entry name" value="UPF0114"/>
    <property type="match status" value="1"/>
</dbReference>
<keyword evidence="4 7" id="KW-0812">Transmembrane</keyword>
<sequence>MAEAEEPATYRPNPTLKRVERSFESLLFNSRWLMAPFYFGLVISLAALLLKFCMELWHFILHVPDAKESDIILGVLALIDISLTGNLILIVVFSGYENFVSKIDPEGHPDWPDWMTKVDFGGLKQKLLASIVAISAIQVLKAFMNIDTVFDPSKLAWLVGVHLVFVVSAFMLAISDRWGSGHHGGE</sequence>
<dbReference type="InterPro" id="IPR020761">
    <property type="entry name" value="UPF0114_bac"/>
</dbReference>
<gene>
    <name evidence="9" type="ORF">ABIF29_009155</name>
    <name evidence="8" type="ORF">JOH49_001968</name>
</gene>
<dbReference type="Proteomes" id="UP000673383">
    <property type="component" value="Unassembled WGS sequence"/>
</dbReference>
<evidence type="ECO:0000256" key="4">
    <source>
        <dbReference type="ARBA" id="ARBA00022692"/>
    </source>
</evidence>
<dbReference type="STRING" id="29448.QU41_09095"/>
<feature type="transmembrane region" description="Helical" evidence="7">
    <location>
        <begin position="32"/>
        <end position="50"/>
    </location>
</feature>
<dbReference type="GO" id="GO:0005886">
    <property type="term" value="C:plasma membrane"/>
    <property type="evidence" value="ECO:0007669"/>
    <property type="project" value="UniProtKB-SubCell"/>
</dbReference>
<reference evidence="8" key="1">
    <citation type="submission" date="2021-02" db="EMBL/GenBank/DDBJ databases">
        <title>Genomic Encyclopedia of Type Strains, Phase IV (KMG-V): Genome sequencing to study the core and pangenomes of soil and plant-associated prokaryotes.</title>
        <authorList>
            <person name="Whitman W."/>
        </authorList>
    </citation>
    <scope>NUCLEOTIDE SEQUENCE</scope>
    <source>
        <strain evidence="8">USDA 406</strain>
    </source>
</reference>
<evidence type="ECO:0000256" key="1">
    <source>
        <dbReference type="ARBA" id="ARBA00004651"/>
    </source>
</evidence>
<dbReference type="NCBIfam" id="TIGR00645">
    <property type="entry name" value="HI0507"/>
    <property type="match status" value="1"/>
</dbReference>
<evidence type="ECO:0000256" key="5">
    <source>
        <dbReference type="ARBA" id="ARBA00022989"/>
    </source>
</evidence>
<dbReference type="EMBL" id="JBGBZA010000002">
    <property type="protein sequence ID" value="MEY9322356.1"/>
    <property type="molecule type" value="Genomic_DNA"/>
</dbReference>
<evidence type="ECO:0000256" key="2">
    <source>
        <dbReference type="ARBA" id="ARBA00005774"/>
    </source>
</evidence>
<feature type="transmembrane region" description="Helical" evidence="7">
    <location>
        <begin position="71"/>
        <end position="96"/>
    </location>
</feature>
<dbReference type="InterPro" id="IPR005134">
    <property type="entry name" value="UPF0114"/>
</dbReference>
<dbReference type="EMBL" id="JAFICZ010000001">
    <property type="protein sequence ID" value="MBP1292215.1"/>
    <property type="molecule type" value="Genomic_DNA"/>
</dbReference>
<name>A0A1E3EQX0_BRAEL</name>
<keyword evidence="11" id="KW-1185">Reference proteome</keyword>
<dbReference type="eggNOG" id="COG2862">
    <property type="taxonomic scope" value="Bacteria"/>
</dbReference>
<evidence type="ECO:0000256" key="7">
    <source>
        <dbReference type="HAMAP-Rule" id="MF_00143"/>
    </source>
</evidence>
<evidence type="ECO:0000313" key="11">
    <source>
        <dbReference type="Proteomes" id="UP001565471"/>
    </source>
</evidence>
<dbReference type="Pfam" id="PF03350">
    <property type="entry name" value="UPF0114"/>
    <property type="match status" value="1"/>
</dbReference>
<dbReference type="Proteomes" id="UP001565471">
    <property type="component" value="Unassembled WGS sequence"/>
</dbReference>
<keyword evidence="6 7" id="KW-0472">Membrane</keyword>
<evidence type="ECO:0000313" key="8">
    <source>
        <dbReference type="EMBL" id="MBP1292215.1"/>
    </source>
</evidence>
<reference evidence="9 11" key="2">
    <citation type="submission" date="2024-07" db="EMBL/GenBank/DDBJ databases">
        <title>Genomic Encyclopedia of Type Strains, Phase V (KMG-V): Genome sequencing to study the core and pangenomes of soil and plant-associated prokaryotes.</title>
        <authorList>
            <person name="Whitman W."/>
        </authorList>
    </citation>
    <scope>NUCLEOTIDE SEQUENCE [LARGE SCALE GENOMIC DNA]</scope>
    <source>
        <strain evidence="9 11">USDA 415</strain>
    </source>
</reference>
<evidence type="ECO:0000256" key="3">
    <source>
        <dbReference type="ARBA" id="ARBA00022475"/>
    </source>
</evidence>
<evidence type="ECO:0000313" key="9">
    <source>
        <dbReference type="EMBL" id="MEY9322356.1"/>
    </source>
</evidence>
<keyword evidence="3 7" id="KW-1003">Cell membrane</keyword>
<dbReference type="RefSeq" id="WP_016847642.1">
    <property type="nucleotide sequence ID" value="NZ_BJNL01000041.1"/>
</dbReference>
<accession>A0A1E3EQX0</accession>
<dbReference type="PANTHER" id="PTHR38596:SF1">
    <property type="entry name" value="UPF0114 PROTEIN YQHA"/>
    <property type="match status" value="1"/>
</dbReference>
<dbReference type="OrthoDB" id="9783569at2"/>
<feature type="transmembrane region" description="Helical" evidence="7">
    <location>
        <begin position="155"/>
        <end position="174"/>
    </location>
</feature>
<evidence type="ECO:0000256" key="6">
    <source>
        <dbReference type="ARBA" id="ARBA00023136"/>
    </source>
</evidence>
<comment type="similarity">
    <text evidence="2 7">Belongs to the UPF0114 family.</text>
</comment>
<protein>
    <recommendedName>
        <fullName evidence="7">UPF0114 protein ABIF29_009155</fullName>
    </recommendedName>
</protein>
<dbReference type="PANTHER" id="PTHR38596">
    <property type="entry name" value="UPF0114 PROTEIN YQHA"/>
    <property type="match status" value="1"/>
</dbReference>
<evidence type="ECO:0000313" key="10">
    <source>
        <dbReference type="Proteomes" id="UP000673383"/>
    </source>
</evidence>